<organism evidence="1 2">
    <name type="scientific">Paenibacillus sediminis</name>
    <dbReference type="NCBI Taxonomy" id="664909"/>
    <lineage>
        <taxon>Bacteria</taxon>
        <taxon>Bacillati</taxon>
        <taxon>Bacillota</taxon>
        <taxon>Bacilli</taxon>
        <taxon>Bacillales</taxon>
        <taxon>Paenibacillaceae</taxon>
        <taxon>Paenibacillus</taxon>
    </lineage>
</organism>
<accession>A0ABS4H0W0</accession>
<name>A0ABS4H0W0_9BACL</name>
<proteinExistence type="predicted"/>
<gene>
    <name evidence="1" type="ORF">J2Z20_000616</name>
</gene>
<protein>
    <recommendedName>
        <fullName evidence="3">DUF4825 domain-containing protein</fullName>
    </recommendedName>
</protein>
<reference evidence="1 2" key="1">
    <citation type="submission" date="2021-03" db="EMBL/GenBank/DDBJ databases">
        <title>Genomic Encyclopedia of Type Strains, Phase IV (KMG-IV): sequencing the most valuable type-strain genomes for metagenomic binning, comparative biology and taxonomic classification.</title>
        <authorList>
            <person name="Goeker M."/>
        </authorList>
    </citation>
    <scope>NUCLEOTIDE SEQUENCE [LARGE SCALE GENOMIC DNA]</scope>
    <source>
        <strain evidence="1 2">DSM 23491</strain>
    </source>
</reference>
<keyword evidence="2" id="KW-1185">Reference proteome</keyword>
<dbReference type="Proteomes" id="UP001519273">
    <property type="component" value="Unassembled WGS sequence"/>
</dbReference>
<comment type="caution">
    <text evidence="1">The sequence shown here is derived from an EMBL/GenBank/DDBJ whole genome shotgun (WGS) entry which is preliminary data.</text>
</comment>
<evidence type="ECO:0000313" key="1">
    <source>
        <dbReference type="EMBL" id="MBP1935755.1"/>
    </source>
</evidence>
<evidence type="ECO:0008006" key="3">
    <source>
        <dbReference type="Google" id="ProtNLM"/>
    </source>
</evidence>
<sequence length="182" mass="20547">MRRWGLFAAACIITFGLVGIMTLVSALHTRTTIARSEYAVFSAQKPINLTETNLVDYLSELPLTLHIRSVDWQSSILAVDLEVTNPEVVPKEIYNNMYEIIHFSIDKSANVNRLMIRFVAKDNWTGAKHLLLAADVRRGDFSSDALDELRSIKSSSLSENITRTFHVSETKLWQSRFGQGDS</sequence>
<dbReference type="EMBL" id="JAGGKP010000001">
    <property type="protein sequence ID" value="MBP1935755.1"/>
    <property type="molecule type" value="Genomic_DNA"/>
</dbReference>
<dbReference type="RefSeq" id="WP_209845275.1">
    <property type="nucleotide sequence ID" value="NZ_CBCRVE010000001.1"/>
</dbReference>
<evidence type="ECO:0000313" key="2">
    <source>
        <dbReference type="Proteomes" id="UP001519273"/>
    </source>
</evidence>